<protein>
    <recommendedName>
        <fullName evidence="1">Transcriptional repressor PaaX-like central Cas2-like domain-containing protein</fullName>
    </recommendedName>
</protein>
<name>A0A1F5EMF4_9BACT</name>
<evidence type="ECO:0000313" key="3">
    <source>
        <dbReference type="Proteomes" id="UP000186670"/>
    </source>
</evidence>
<dbReference type="EMBL" id="MEZZ01000033">
    <property type="protein sequence ID" value="OGD68414.1"/>
    <property type="molecule type" value="Genomic_DNA"/>
</dbReference>
<proteinExistence type="predicted"/>
<dbReference type="Gene3D" id="3.30.70.2650">
    <property type="match status" value="1"/>
</dbReference>
<organism evidence="2 3">
    <name type="scientific">Candidatus Campbellbacteria bacterium RIFCSPHIGHO2_01_FULL_34_10</name>
    <dbReference type="NCBI Taxonomy" id="1797577"/>
    <lineage>
        <taxon>Bacteria</taxon>
        <taxon>Candidatus Campbelliibacteriota</taxon>
    </lineage>
</organism>
<accession>A0A1F5EMF4</accession>
<evidence type="ECO:0000259" key="1">
    <source>
        <dbReference type="Pfam" id="PF20803"/>
    </source>
</evidence>
<sequence>MNKKDKKVNLKKIILTTIATAGLLSVVILAPNALQVLEQFSGKKKYHRKKRLNGAIENLLRKDLIEFETKNGKKFVRLTKKGSDQLVKYQLGDLEIKKPKKWDKKWRMIIFDIKESRRTTRDILRNTLNRLGFVKLQNSVWVFPYDCEELIIMLKSDLFVGKDVLYIIADKIENNKWLRDSFGL</sequence>
<dbReference type="GO" id="GO:0006351">
    <property type="term" value="P:DNA-templated transcription"/>
    <property type="evidence" value="ECO:0007669"/>
    <property type="project" value="TreeGrafter"/>
</dbReference>
<gene>
    <name evidence="2" type="ORF">A2811_02165</name>
</gene>
<dbReference type="PANTHER" id="PTHR30319">
    <property type="entry name" value="PHENYLACETIC ACID REGULATOR-RELATED TRANSCRIPTIONAL REPRESSOR"/>
    <property type="match status" value="1"/>
</dbReference>
<reference evidence="2 3" key="1">
    <citation type="journal article" date="2016" name="Nat. Commun.">
        <title>Thousands of microbial genomes shed light on interconnected biogeochemical processes in an aquifer system.</title>
        <authorList>
            <person name="Anantharaman K."/>
            <person name="Brown C.T."/>
            <person name="Hug L.A."/>
            <person name="Sharon I."/>
            <person name="Castelle C.J."/>
            <person name="Probst A.J."/>
            <person name="Thomas B.C."/>
            <person name="Singh A."/>
            <person name="Wilkins M.J."/>
            <person name="Karaoz U."/>
            <person name="Brodie E.L."/>
            <person name="Williams K.H."/>
            <person name="Hubbard S.S."/>
            <person name="Banfield J.F."/>
        </authorList>
    </citation>
    <scope>NUCLEOTIDE SEQUENCE [LARGE SCALE GENOMIC DNA]</scope>
</reference>
<dbReference type="Proteomes" id="UP000186670">
    <property type="component" value="Unassembled WGS sequence"/>
</dbReference>
<dbReference type="InterPro" id="IPR048846">
    <property type="entry name" value="PaaX-like_central"/>
</dbReference>
<feature type="domain" description="Transcriptional repressor PaaX-like central Cas2-like" evidence="1">
    <location>
        <begin position="100"/>
        <end position="173"/>
    </location>
</feature>
<dbReference type="Pfam" id="PF20803">
    <property type="entry name" value="PaaX_M"/>
    <property type="match status" value="1"/>
</dbReference>
<dbReference type="AlphaFoldDB" id="A0A1F5EMF4"/>
<evidence type="ECO:0000313" key="2">
    <source>
        <dbReference type="EMBL" id="OGD68414.1"/>
    </source>
</evidence>
<comment type="caution">
    <text evidence="2">The sequence shown here is derived from an EMBL/GenBank/DDBJ whole genome shotgun (WGS) entry which is preliminary data.</text>
</comment>
<dbReference type="PANTHER" id="PTHR30319:SF1">
    <property type="entry name" value="TRANSCRIPTIONAL REPRESSOR PAAX"/>
    <property type="match status" value="1"/>
</dbReference>